<keyword evidence="1" id="KW-0175">Coiled coil</keyword>
<organism evidence="2 3">
    <name type="scientific">Carnobacterium divergens</name>
    <name type="common">Lactobacillus divergens</name>
    <dbReference type="NCBI Taxonomy" id="2748"/>
    <lineage>
        <taxon>Bacteria</taxon>
        <taxon>Bacillati</taxon>
        <taxon>Bacillota</taxon>
        <taxon>Bacilli</taxon>
        <taxon>Lactobacillales</taxon>
        <taxon>Carnobacteriaceae</taxon>
        <taxon>Carnobacterium</taxon>
    </lineage>
</organism>
<evidence type="ECO:0000256" key="1">
    <source>
        <dbReference type="SAM" id="Coils"/>
    </source>
</evidence>
<dbReference type="Proteomes" id="UP000297938">
    <property type="component" value="Unassembled WGS sequence"/>
</dbReference>
<sequence length="188" mass="22245">MSDFSVDKITILEKENRKVRQQLKILNERYKALKLKNAQMEEESYKEKALPAHYQTIEQDYFQLQEHAQQLIHENHQLKEQNPNLRDTSTLELEKKLKLSQKKIQELEKQNQKMHVDLRNSKTEIAEVLIDARRRVRQNSKDVAVNHTQLEERLKKELSDLRHGLQISKQQIDSLVNQLSVAIDSTVN</sequence>
<dbReference type="RefSeq" id="WP_135026250.1">
    <property type="nucleotide sequence ID" value="NZ_JBFUWL010000003.1"/>
</dbReference>
<evidence type="ECO:0000313" key="2">
    <source>
        <dbReference type="EMBL" id="TFJ24916.1"/>
    </source>
</evidence>
<accession>A0A7Z8CX48</accession>
<reference evidence="2 3" key="1">
    <citation type="journal article" date="2018" name="Int. J. Food Microbiol.">
        <title>Growth of Carnobacterium spp. isolated from chilled vacuum-packaged meat under relevant acidic conditions.</title>
        <authorList>
            <person name="Zhang P."/>
            <person name="Badoni M."/>
            <person name="Ganzle M."/>
            <person name="Yang X."/>
        </authorList>
    </citation>
    <scope>NUCLEOTIDE SEQUENCE [LARGE SCALE GENOMIC DNA]</scope>
    <source>
        <strain evidence="2 3">B2</strain>
    </source>
</reference>
<protein>
    <submittedName>
        <fullName evidence="2">Uncharacterized protein</fullName>
    </submittedName>
</protein>
<evidence type="ECO:0000313" key="3">
    <source>
        <dbReference type="Proteomes" id="UP000297938"/>
    </source>
</evidence>
<comment type="caution">
    <text evidence="2">The sequence shown here is derived from an EMBL/GenBank/DDBJ whole genome shotgun (WGS) entry which is preliminary data.</text>
</comment>
<name>A0A7Z8CX48_CARDV</name>
<proteinExistence type="predicted"/>
<dbReference type="EMBL" id="NRPP01000017">
    <property type="protein sequence ID" value="TFJ24916.1"/>
    <property type="molecule type" value="Genomic_DNA"/>
</dbReference>
<gene>
    <name evidence="2" type="ORF">CKN69_09820</name>
</gene>
<feature type="coiled-coil region" evidence="1">
    <location>
        <begin position="9"/>
        <end position="124"/>
    </location>
</feature>
<dbReference type="AlphaFoldDB" id="A0A7Z8CX48"/>